<reference evidence="3" key="1">
    <citation type="journal article" date="2015" name="Proc. Natl. Acad. Sci. U.S.A.">
        <title>Genome sequence of the Asian Tiger mosquito, Aedes albopictus, reveals insights into its biology, genetics, and evolution.</title>
        <authorList>
            <person name="Chen X.G."/>
            <person name="Jiang X."/>
            <person name="Gu J."/>
            <person name="Xu M."/>
            <person name="Wu Y."/>
            <person name="Deng Y."/>
            <person name="Zhang C."/>
            <person name="Bonizzoni M."/>
            <person name="Dermauw W."/>
            <person name="Vontas J."/>
            <person name="Armbruster P."/>
            <person name="Huang X."/>
            <person name="Yang Y."/>
            <person name="Zhang H."/>
            <person name="He W."/>
            <person name="Peng H."/>
            <person name="Liu Y."/>
            <person name="Wu K."/>
            <person name="Chen J."/>
            <person name="Lirakis M."/>
            <person name="Topalis P."/>
            <person name="Van Leeuwen T."/>
            <person name="Hall A.B."/>
            <person name="Jiang X."/>
            <person name="Thorpe C."/>
            <person name="Mueller R.L."/>
            <person name="Sun C."/>
            <person name="Waterhouse R.M."/>
            <person name="Yan G."/>
            <person name="Tu Z.J."/>
            <person name="Fang X."/>
            <person name="James A.A."/>
        </authorList>
    </citation>
    <scope>NUCLEOTIDE SEQUENCE [LARGE SCALE GENOMIC DNA]</scope>
    <source>
        <strain evidence="3">Foshan</strain>
    </source>
</reference>
<keyword evidence="3" id="KW-1185">Reference proteome</keyword>
<feature type="compositionally biased region" description="Low complexity" evidence="1">
    <location>
        <begin position="28"/>
        <end position="46"/>
    </location>
</feature>
<dbReference type="Proteomes" id="UP000069940">
    <property type="component" value="Unassembled WGS sequence"/>
</dbReference>
<dbReference type="GeneID" id="134286436"/>
<accession>A0ABM1Y8X9</accession>
<feature type="region of interest" description="Disordered" evidence="1">
    <location>
        <begin position="336"/>
        <end position="384"/>
    </location>
</feature>
<protein>
    <recommendedName>
        <fullName evidence="4">Gag-like protein</fullName>
    </recommendedName>
</protein>
<evidence type="ECO:0000256" key="1">
    <source>
        <dbReference type="SAM" id="MobiDB-lite"/>
    </source>
</evidence>
<feature type="region of interest" description="Disordered" evidence="1">
    <location>
        <begin position="267"/>
        <end position="293"/>
    </location>
</feature>
<feature type="region of interest" description="Disordered" evidence="1">
    <location>
        <begin position="1"/>
        <end position="62"/>
    </location>
</feature>
<feature type="region of interest" description="Disordered" evidence="1">
    <location>
        <begin position="454"/>
        <end position="475"/>
    </location>
</feature>
<feature type="compositionally biased region" description="Polar residues" evidence="1">
    <location>
        <begin position="53"/>
        <end position="62"/>
    </location>
</feature>
<proteinExistence type="predicted"/>
<dbReference type="EnsemblMetazoa" id="AALFPA23_006890.R9068">
    <property type="protein sequence ID" value="AALFPA23_006890.P9068"/>
    <property type="gene ID" value="AALFPA23_006890"/>
</dbReference>
<sequence length="475" mass="54552">MSQIVSRKQYSTMKTGTAAKTVTNRSGAPAAAAPKANQQQRSSQRIQQKKDTGPNQRNGQISESWNSEVVYLEATEPEQNNYGHPVEVGKALTDKGIRKIKDIQQIGRFRFKITFETAKEATPLVLTNLEDVGLRIYVPHIEKEIIGLAKGVPLRYSEAEIFENLQVAGEVISVERMKRKSNQGNLVDTKMVRIKFKGKALPETAVLYGWRFVPELYIFPMKQCKNCWRFGHKTGACRKNTKCANCGNTHDSEVECAEQTSCLNCGGNHRSDDRRCPERKKQMKVNEAVQKRRITQQEANELLARRDPRHENQFDLLRRYEEFPELAEDNEHEMTNAWRGGWKPHQGRKNNQRKGARRRRRSSSSAGSETSSRRDDTSRDRTEIGKLTRKVEELGKRLGARHWKRINVIGRIIRLQKGVEEECQQQQDETSMEALIIRINTVLKEIVTEFGKNITETENHTENENNNNSRNGQEH</sequence>
<evidence type="ECO:0008006" key="4">
    <source>
        <dbReference type="Google" id="ProtNLM"/>
    </source>
</evidence>
<feature type="compositionally biased region" description="Polar residues" evidence="1">
    <location>
        <begin position="1"/>
        <end position="26"/>
    </location>
</feature>
<name>A0ABM1Y8X9_AEDAL</name>
<reference evidence="2" key="2">
    <citation type="submission" date="2025-05" db="UniProtKB">
        <authorList>
            <consortium name="EnsemblMetazoa"/>
        </authorList>
    </citation>
    <scope>IDENTIFICATION</scope>
    <source>
        <strain evidence="2">Foshan</strain>
    </source>
</reference>
<organism evidence="2 3">
    <name type="scientific">Aedes albopictus</name>
    <name type="common">Asian tiger mosquito</name>
    <name type="synonym">Stegomyia albopicta</name>
    <dbReference type="NCBI Taxonomy" id="7160"/>
    <lineage>
        <taxon>Eukaryota</taxon>
        <taxon>Metazoa</taxon>
        <taxon>Ecdysozoa</taxon>
        <taxon>Arthropoda</taxon>
        <taxon>Hexapoda</taxon>
        <taxon>Insecta</taxon>
        <taxon>Pterygota</taxon>
        <taxon>Neoptera</taxon>
        <taxon>Endopterygota</taxon>
        <taxon>Diptera</taxon>
        <taxon>Nematocera</taxon>
        <taxon>Culicoidea</taxon>
        <taxon>Culicidae</taxon>
        <taxon>Culicinae</taxon>
        <taxon>Aedini</taxon>
        <taxon>Aedes</taxon>
        <taxon>Stegomyia</taxon>
    </lineage>
</organism>
<feature type="compositionally biased region" description="Basic and acidic residues" evidence="1">
    <location>
        <begin position="371"/>
        <end position="384"/>
    </location>
</feature>
<feature type="compositionally biased region" description="Basic and acidic residues" evidence="1">
    <location>
        <begin position="269"/>
        <end position="280"/>
    </location>
</feature>
<evidence type="ECO:0000313" key="3">
    <source>
        <dbReference type="Proteomes" id="UP000069940"/>
    </source>
</evidence>
<evidence type="ECO:0000313" key="2">
    <source>
        <dbReference type="EnsemblMetazoa" id="AALFPA23_006890.P9068"/>
    </source>
</evidence>
<feature type="compositionally biased region" description="Basic residues" evidence="1">
    <location>
        <begin position="345"/>
        <end position="362"/>
    </location>
</feature>
<dbReference type="RefSeq" id="XP_062704030.1">
    <property type="nucleotide sequence ID" value="XM_062848046.1"/>
</dbReference>